<dbReference type="Pfam" id="PF21205">
    <property type="entry name" value="Rep3_C"/>
    <property type="match status" value="1"/>
</dbReference>
<gene>
    <name evidence="3" type="ORF">ACFP7A_06865</name>
</gene>
<protein>
    <submittedName>
        <fullName evidence="3">Replication initiation protein</fullName>
    </submittedName>
</protein>
<comment type="caution">
    <text evidence="3">The sequence shown here is derived from an EMBL/GenBank/DDBJ whole genome shotgun (WGS) entry which is preliminary data.</text>
</comment>
<dbReference type="SUPFAM" id="SSF46785">
    <property type="entry name" value="Winged helix' DNA-binding domain"/>
    <property type="match status" value="1"/>
</dbReference>
<dbReference type="InterPro" id="IPR036388">
    <property type="entry name" value="WH-like_DNA-bd_sf"/>
</dbReference>
<evidence type="ECO:0000259" key="2">
    <source>
        <dbReference type="Pfam" id="PF01051"/>
    </source>
</evidence>
<evidence type="ECO:0000313" key="4">
    <source>
        <dbReference type="Proteomes" id="UP001596267"/>
    </source>
</evidence>
<dbReference type="InterPro" id="IPR000525">
    <property type="entry name" value="Initiator_Rep_WH1"/>
</dbReference>
<dbReference type="Pfam" id="PF01051">
    <property type="entry name" value="Rep3_N"/>
    <property type="match status" value="1"/>
</dbReference>
<name>A0ABW1WGX0_9BACL</name>
<reference evidence="4" key="1">
    <citation type="journal article" date="2019" name="Int. J. Syst. Evol. Microbiol.">
        <title>The Global Catalogue of Microorganisms (GCM) 10K type strain sequencing project: providing services to taxonomists for standard genome sequencing and annotation.</title>
        <authorList>
            <consortium name="The Broad Institute Genomics Platform"/>
            <consortium name="The Broad Institute Genome Sequencing Center for Infectious Disease"/>
            <person name="Wu L."/>
            <person name="Ma J."/>
        </authorList>
    </citation>
    <scope>NUCLEOTIDE SEQUENCE [LARGE SCALE GENOMIC DNA]</scope>
    <source>
        <strain evidence="4">CCUG 42001</strain>
    </source>
</reference>
<evidence type="ECO:0000256" key="1">
    <source>
        <dbReference type="ARBA" id="ARBA00038283"/>
    </source>
</evidence>
<dbReference type="InterPro" id="IPR036390">
    <property type="entry name" value="WH_DNA-bd_sf"/>
</dbReference>
<dbReference type="EMBL" id="JBHSTQ010000005">
    <property type="protein sequence ID" value="MFC6386315.1"/>
    <property type="molecule type" value="Genomic_DNA"/>
</dbReference>
<dbReference type="RefSeq" id="WP_253053459.1">
    <property type="nucleotide sequence ID" value="NZ_JAMXWN010000004.1"/>
</dbReference>
<comment type="similarity">
    <text evidence="1">Belongs to the initiator RepB protein family.</text>
</comment>
<dbReference type="Proteomes" id="UP001596267">
    <property type="component" value="Unassembled WGS sequence"/>
</dbReference>
<organism evidence="3 4">
    <name type="scientific">Sporolactobacillus kofuensis</name>
    <dbReference type="NCBI Taxonomy" id="269672"/>
    <lineage>
        <taxon>Bacteria</taxon>
        <taxon>Bacillati</taxon>
        <taxon>Bacillota</taxon>
        <taxon>Bacilli</taxon>
        <taxon>Bacillales</taxon>
        <taxon>Sporolactobacillaceae</taxon>
        <taxon>Sporolactobacillus</taxon>
    </lineage>
</organism>
<accession>A0ABW1WGX0</accession>
<sequence length="246" mass="29212">MINNPEHYGDKIYLKPIKDRVYWLVRANKLFKETHQKMGIIENQLLFHLIKFCMVETNHPYSHLSVSKVAAILPDFTDDPEQVKAILLKIRNHSFWVTQTEGMKHEVLTNWIQTVIYDHENEEFLIDMSPTLYPYIVCLHERFQTLNYETIMLDSQLKSKYSSRLYELFRIHQGQEIPELTLTLDQLRYLADVGKGKLERWADLKRRVIEPAIEEINQTGTFRITYEPLKSGRSVTQVRFRIKALE</sequence>
<evidence type="ECO:0000313" key="3">
    <source>
        <dbReference type="EMBL" id="MFC6386315.1"/>
    </source>
</evidence>
<dbReference type="Gene3D" id="1.10.10.10">
    <property type="entry name" value="Winged helix-like DNA-binding domain superfamily/Winged helix DNA-binding domain"/>
    <property type="match status" value="2"/>
</dbReference>
<proteinExistence type="inferred from homology"/>
<feature type="domain" description="Initiator Rep protein WH1" evidence="2">
    <location>
        <begin position="24"/>
        <end position="169"/>
    </location>
</feature>
<keyword evidence="4" id="KW-1185">Reference proteome</keyword>